<dbReference type="EMBL" id="CP016771">
    <property type="protein sequence ID" value="ASY13146.1"/>
    <property type="molecule type" value="Genomic_DNA"/>
</dbReference>
<dbReference type="Proteomes" id="UP000217171">
    <property type="component" value="Chromosome"/>
</dbReference>
<dbReference type="RefSeq" id="WP_095672232.1">
    <property type="nucleotide sequence ID" value="NZ_CP016771.1"/>
</dbReference>
<proteinExistence type="predicted"/>
<dbReference type="KEGG" id="nhi:B1s21160_02110"/>
<keyword evidence="1" id="KW-0456">Lyase</keyword>
<dbReference type="PANTHER" id="PTHR48080">
    <property type="entry name" value="D-GALACTONATE DEHYDRATASE-RELATED"/>
    <property type="match status" value="1"/>
</dbReference>
<evidence type="ECO:0000256" key="1">
    <source>
        <dbReference type="ARBA" id="ARBA00023239"/>
    </source>
</evidence>
<dbReference type="GO" id="GO:0009063">
    <property type="term" value="P:amino acid catabolic process"/>
    <property type="evidence" value="ECO:0007669"/>
    <property type="project" value="InterPro"/>
</dbReference>
<dbReference type="CDD" id="cd03316">
    <property type="entry name" value="MR_like"/>
    <property type="match status" value="1"/>
</dbReference>
<dbReference type="InterPro" id="IPR018110">
    <property type="entry name" value="Mandel_Rmase/mucon_lact_enz_CS"/>
</dbReference>
<dbReference type="SFLD" id="SFLDS00001">
    <property type="entry name" value="Enolase"/>
    <property type="match status" value="1"/>
</dbReference>
<dbReference type="InterPro" id="IPR029017">
    <property type="entry name" value="Enolase-like_N"/>
</dbReference>
<dbReference type="SMART" id="SM00922">
    <property type="entry name" value="MR_MLE"/>
    <property type="match status" value="1"/>
</dbReference>
<reference evidence="3 4" key="1">
    <citation type="submission" date="2016-07" db="EMBL/GenBank/DDBJ databases">
        <title>High microdiversification within the ubiquitous acI lineage of Actinobacteria.</title>
        <authorList>
            <person name="Neuenschwander S.M."/>
            <person name="Salcher M."/>
            <person name="Ghai R."/>
            <person name="Pernthaler J."/>
        </authorList>
    </citation>
    <scope>NUCLEOTIDE SEQUENCE [LARGE SCALE GENOMIC DNA]</scope>
    <source>
        <strain evidence="3">MMS-21-160</strain>
    </source>
</reference>
<organism evidence="3 4">
    <name type="scientific">Candidatus Nanopelagicus hibericus</name>
    <dbReference type="NCBI Taxonomy" id="1884915"/>
    <lineage>
        <taxon>Bacteria</taxon>
        <taxon>Bacillati</taxon>
        <taxon>Actinomycetota</taxon>
        <taxon>Actinomycetes</taxon>
        <taxon>Candidatus Nanopelagicales</taxon>
        <taxon>Candidatus Nanopelagicaceae</taxon>
        <taxon>Candidatus Nanopelagicus</taxon>
    </lineage>
</organism>
<name>A0A249K8T2_9ACTN</name>
<dbReference type="InterPro" id="IPR013341">
    <property type="entry name" value="Mandelate_racemase_N_dom"/>
</dbReference>
<protein>
    <submittedName>
        <fullName evidence="3">Mandelate racemase</fullName>
    </submittedName>
</protein>
<dbReference type="PANTHER" id="PTHR48080:SF2">
    <property type="entry name" value="D-GALACTONATE DEHYDRATASE"/>
    <property type="match status" value="1"/>
</dbReference>
<dbReference type="Gene3D" id="3.20.20.120">
    <property type="entry name" value="Enolase-like C-terminal domain"/>
    <property type="match status" value="1"/>
</dbReference>
<gene>
    <name evidence="3" type="ORF">B1s21160_02110</name>
</gene>
<dbReference type="SUPFAM" id="SSF51604">
    <property type="entry name" value="Enolase C-terminal domain-like"/>
    <property type="match status" value="1"/>
</dbReference>
<evidence type="ECO:0000313" key="4">
    <source>
        <dbReference type="Proteomes" id="UP000217171"/>
    </source>
</evidence>
<feature type="domain" description="Mandelate racemase/muconate lactonizing enzyme C-terminal" evidence="2">
    <location>
        <begin position="152"/>
        <end position="262"/>
    </location>
</feature>
<evidence type="ECO:0000313" key="3">
    <source>
        <dbReference type="EMBL" id="ASY13146.1"/>
    </source>
</evidence>
<dbReference type="Pfam" id="PF02746">
    <property type="entry name" value="MR_MLE_N"/>
    <property type="match status" value="1"/>
</dbReference>
<sequence>MKITSVESFVHPDFPNIIYVKIGTDAGVYGIGESYYFGRTVATFVDEFVAPTLIGLDPANIENISRKLTTYVGALSSGVEMRAKSAVDIALWDIKGKVEGKPIYQLLGGQSKALSIYNTCAGRGYMRKSDQDSSAWGISDKNDQYEDLQAFLTDAGSLAKELLAEGIGGMKIWPFDTYAEKNDGKDISDEDLKKGLIPLQKVRDAVGEKMQLMLELHALWSPLAAKKIFEATKDLKLTWIEDPIYPDLLDDYALLRSKGYAPIAHGETVTSMVRVEALLKNDYIDVLTLDLGWCGGFTQGIKFTQATKKYGKSIAPHDCSGPIGLIAGAHLSTAYENALVQETSRASLRTWYPMIVTTLPTIADGKISLSQEAGLGTDLTSTFTSAAKFAKQA</sequence>
<dbReference type="Gene3D" id="3.30.390.10">
    <property type="entry name" value="Enolase-like, N-terminal domain"/>
    <property type="match status" value="1"/>
</dbReference>
<dbReference type="SFLD" id="SFLDG00179">
    <property type="entry name" value="mandelate_racemase"/>
    <property type="match status" value="1"/>
</dbReference>
<keyword evidence="4" id="KW-1185">Reference proteome</keyword>
<dbReference type="InterPro" id="IPR029065">
    <property type="entry name" value="Enolase_C-like"/>
</dbReference>
<accession>A0A249K8T2</accession>
<dbReference type="InterPro" id="IPR034593">
    <property type="entry name" value="DgoD-like"/>
</dbReference>
<dbReference type="PROSITE" id="PS00908">
    <property type="entry name" value="MR_MLE_1"/>
    <property type="match status" value="1"/>
</dbReference>
<dbReference type="GO" id="GO:0016829">
    <property type="term" value="F:lyase activity"/>
    <property type="evidence" value="ECO:0007669"/>
    <property type="project" value="UniProtKB-KW"/>
</dbReference>
<dbReference type="AlphaFoldDB" id="A0A249K8T2"/>
<dbReference type="InterPro" id="IPR036849">
    <property type="entry name" value="Enolase-like_C_sf"/>
</dbReference>
<dbReference type="InterPro" id="IPR013342">
    <property type="entry name" value="Mandelate_racemase_C"/>
</dbReference>
<evidence type="ECO:0000259" key="2">
    <source>
        <dbReference type="SMART" id="SM00922"/>
    </source>
</evidence>
<dbReference type="Pfam" id="PF13378">
    <property type="entry name" value="MR_MLE_C"/>
    <property type="match status" value="1"/>
</dbReference>
<dbReference type="SUPFAM" id="SSF54826">
    <property type="entry name" value="Enolase N-terminal domain-like"/>
    <property type="match status" value="1"/>
</dbReference>
<dbReference type="OrthoDB" id="9802699at2"/>